<keyword evidence="7 8" id="KW-0472">Membrane</keyword>
<feature type="transmembrane region" description="Helical" evidence="8">
    <location>
        <begin position="131"/>
        <end position="151"/>
    </location>
</feature>
<dbReference type="EMBL" id="LT607750">
    <property type="protein sequence ID" value="SCG52816.1"/>
    <property type="molecule type" value="Genomic_DNA"/>
</dbReference>
<proteinExistence type="inferred from homology"/>
<dbReference type="InterPro" id="IPR002781">
    <property type="entry name" value="TM_pro_TauE-like"/>
</dbReference>
<evidence type="ECO:0000256" key="3">
    <source>
        <dbReference type="ARBA" id="ARBA00022448"/>
    </source>
</evidence>
<keyword evidence="3" id="KW-0813">Transport</keyword>
<keyword evidence="6 8" id="KW-1133">Transmembrane helix</keyword>
<evidence type="ECO:0000256" key="8">
    <source>
        <dbReference type="RuleBase" id="RU363041"/>
    </source>
</evidence>
<evidence type="ECO:0000256" key="7">
    <source>
        <dbReference type="ARBA" id="ARBA00023136"/>
    </source>
</evidence>
<organism evidence="9 10">
    <name type="scientific">Micromonospora echinaurantiaca</name>
    <dbReference type="NCBI Taxonomy" id="47857"/>
    <lineage>
        <taxon>Bacteria</taxon>
        <taxon>Bacillati</taxon>
        <taxon>Actinomycetota</taxon>
        <taxon>Actinomycetes</taxon>
        <taxon>Micromonosporales</taxon>
        <taxon>Micromonosporaceae</taxon>
        <taxon>Micromonospora</taxon>
    </lineage>
</organism>
<feature type="transmembrane region" description="Helical" evidence="8">
    <location>
        <begin position="74"/>
        <end position="93"/>
    </location>
</feature>
<feature type="transmembrane region" description="Helical" evidence="8">
    <location>
        <begin position="6"/>
        <end position="31"/>
    </location>
</feature>
<dbReference type="RefSeq" id="WP_088994127.1">
    <property type="nucleotide sequence ID" value="NZ_LT607750.1"/>
</dbReference>
<gene>
    <name evidence="9" type="ORF">GA0070609_2715</name>
</gene>
<protein>
    <recommendedName>
        <fullName evidence="8">Probable membrane transporter protein</fullName>
    </recommendedName>
</protein>
<evidence type="ECO:0000256" key="5">
    <source>
        <dbReference type="ARBA" id="ARBA00022692"/>
    </source>
</evidence>
<feature type="transmembrane region" description="Helical" evidence="8">
    <location>
        <begin position="43"/>
        <end position="62"/>
    </location>
</feature>
<evidence type="ECO:0000256" key="1">
    <source>
        <dbReference type="ARBA" id="ARBA00004651"/>
    </source>
</evidence>
<evidence type="ECO:0000256" key="6">
    <source>
        <dbReference type="ARBA" id="ARBA00022989"/>
    </source>
</evidence>
<evidence type="ECO:0000313" key="10">
    <source>
        <dbReference type="Proteomes" id="UP000198217"/>
    </source>
</evidence>
<dbReference type="PANTHER" id="PTHR30269:SF37">
    <property type="entry name" value="MEMBRANE TRANSPORTER PROTEIN"/>
    <property type="match status" value="1"/>
</dbReference>
<dbReference type="Pfam" id="PF01925">
    <property type="entry name" value="TauE"/>
    <property type="match status" value="1"/>
</dbReference>
<comment type="similarity">
    <text evidence="2 8">Belongs to the 4-toluene sulfonate uptake permease (TSUP) (TC 2.A.102) family.</text>
</comment>
<feature type="transmembrane region" description="Helical" evidence="8">
    <location>
        <begin position="221"/>
        <end position="238"/>
    </location>
</feature>
<evidence type="ECO:0000256" key="4">
    <source>
        <dbReference type="ARBA" id="ARBA00022475"/>
    </source>
</evidence>
<accession>A0A1C5I497</accession>
<comment type="subcellular location">
    <subcellularLocation>
        <location evidence="1 8">Cell membrane</location>
        <topology evidence="1 8">Multi-pass membrane protein</topology>
    </subcellularLocation>
</comment>
<evidence type="ECO:0000313" key="9">
    <source>
        <dbReference type="EMBL" id="SCG52816.1"/>
    </source>
</evidence>
<dbReference type="GO" id="GO:0005886">
    <property type="term" value="C:plasma membrane"/>
    <property type="evidence" value="ECO:0007669"/>
    <property type="project" value="UniProtKB-SubCell"/>
</dbReference>
<evidence type="ECO:0000256" key="2">
    <source>
        <dbReference type="ARBA" id="ARBA00009142"/>
    </source>
</evidence>
<keyword evidence="4 8" id="KW-1003">Cell membrane</keyword>
<dbReference type="InterPro" id="IPR052017">
    <property type="entry name" value="TSUP"/>
</dbReference>
<name>A0A1C5I497_9ACTN</name>
<feature type="transmembrane region" description="Helical" evidence="8">
    <location>
        <begin position="163"/>
        <end position="182"/>
    </location>
</feature>
<keyword evidence="10" id="KW-1185">Reference proteome</keyword>
<dbReference type="AlphaFoldDB" id="A0A1C5I497"/>
<sequence length="239" mass="24333">MFSYQLLLVVGIAACVGAIVQSCVGFGLGVVAAPVITIADPSLMPASLLVINGILPLLTLAWEWRHIDFPGLGWALLGRIPGTVCGVWLIAAFPGRGMEAVVAMTVLVAVGISLLPVHVPRTRLTLSVAGSVAAVTGTTAAIGGPPMALIYQRAGGATLRATLGAFFVVGAAGSLGMLHLVGHLEPRSVVGGLFMLPFVAIGFALAVPLRRYLDSGRIRPAVLAVAACAATALLVRAAT</sequence>
<feature type="transmembrane region" description="Helical" evidence="8">
    <location>
        <begin position="188"/>
        <end position="209"/>
    </location>
</feature>
<dbReference type="PANTHER" id="PTHR30269">
    <property type="entry name" value="TRANSMEMBRANE PROTEIN YFCA"/>
    <property type="match status" value="1"/>
</dbReference>
<reference evidence="9 10" key="1">
    <citation type="submission" date="2016-06" db="EMBL/GenBank/DDBJ databases">
        <authorList>
            <person name="Kjaerup R.B."/>
            <person name="Dalgaard T.S."/>
            <person name="Juul-Madsen H.R."/>
        </authorList>
    </citation>
    <scope>NUCLEOTIDE SEQUENCE [LARGE SCALE GENOMIC DNA]</scope>
    <source>
        <strain evidence="9 10">DSM 43904</strain>
    </source>
</reference>
<keyword evidence="5 8" id="KW-0812">Transmembrane</keyword>
<dbReference type="Proteomes" id="UP000198217">
    <property type="component" value="Chromosome I"/>
</dbReference>
<feature type="transmembrane region" description="Helical" evidence="8">
    <location>
        <begin position="100"/>
        <end position="119"/>
    </location>
</feature>